<dbReference type="NCBIfam" id="TIGR00879">
    <property type="entry name" value="SP"/>
    <property type="match status" value="1"/>
</dbReference>
<keyword evidence="5 9" id="KW-1133">Transmembrane helix</keyword>
<feature type="transmembrane region" description="Helical" evidence="9">
    <location>
        <begin position="83"/>
        <end position="103"/>
    </location>
</feature>
<feature type="transmembrane region" description="Helical" evidence="9">
    <location>
        <begin position="133"/>
        <end position="156"/>
    </location>
</feature>
<evidence type="ECO:0000256" key="6">
    <source>
        <dbReference type="ARBA" id="ARBA00023136"/>
    </source>
</evidence>
<comment type="caution">
    <text evidence="11">The sequence shown here is derived from an EMBL/GenBank/DDBJ whole genome shotgun (WGS) entry which is preliminary data.</text>
</comment>
<feature type="transmembrane region" description="Helical" evidence="9">
    <location>
        <begin position="454"/>
        <end position="474"/>
    </location>
</feature>
<comment type="similarity">
    <text evidence="2 8">Belongs to the major facilitator superfamily. Sugar transporter (TC 2.A.1.1) family.</text>
</comment>
<dbReference type="PANTHER" id="PTHR48022:SF67">
    <property type="entry name" value="QUINATE TRANSPORTER, PUTATIVE (AFU_ORTHOLOGUE AFUA_4G14670)-RELATED"/>
    <property type="match status" value="1"/>
</dbReference>
<keyword evidence="12" id="KW-1185">Reference proteome</keyword>
<dbReference type="PROSITE" id="PS00217">
    <property type="entry name" value="SUGAR_TRANSPORT_2"/>
    <property type="match status" value="1"/>
</dbReference>
<proteinExistence type="inferred from homology"/>
<dbReference type="FunFam" id="1.20.1250.20:FF:000026">
    <property type="entry name" value="MFS quinate transporter QutD"/>
    <property type="match status" value="1"/>
</dbReference>
<dbReference type="GO" id="GO:0016020">
    <property type="term" value="C:membrane"/>
    <property type="evidence" value="ECO:0007669"/>
    <property type="project" value="UniProtKB-SubCell"/>
</dbReference>
<dbReference type="PRINTS" id="PR00171">
    <property type="entry name" value="SUGRTRNSPORT"/>
</dbReference>
<dbReference type="PROSITE" id="PS50850">
    <property type="entry name" value="MFS"/>
    <property type="match status" value="1"/>
</dbReference>
<feature type="transmembrane region" description="Helical" evidence="9">
    <location>
        <begin position="412"/>
        <end position="433"/>
    </location>
</feature>
<feature type="transmembrane region" description="Helical" evidence="9">
    <location>
        <begin position="168"/>
        <end position="188"/>
    </location>
</feature>
<dbReference type="InterPro" id="IPR020846">
    <property type="entry name" value="MFS_dom"/>
</dbReference>
<feature type="transmembrane region" description="Helical" evidence="9">
    <location>
        <begin position="480"/>
        <end position="501"/>
    </location>
</feature>
<dbReference type="OrthoDB" id="8120565at2759"/>
<feature type="transmembrane region" description="Helical" evidence="9">
    <location>
        <begin position="380"/>
        <end position="400"/>
    </location>
</feature>
<evidence type="ECO:0000256" key="5">
    <source>
        <dbReference type="ARBA" id="ARBA00022989"/>
    </source>
</evidence>
<evidence type="ECO:0000256" key="4">
    <source>
        <dbReference type="ARBA" id="ARBA00022692"/>
    </source>
</evidence>
<evidence type="ECO:0000256" key="2">
    <source>
        <dbReference type="ARBA" id="ARBA00010992"/>
    </source>
</evidence>
<dbReference type="GO" id="GO:0005351">
    <property type="term" value="F:carbohydrate:proton symporter activity"/>
    <property type="evidence" value="ECO:0007669"/>
    <property type="project" value="TreeGrafter"/>
</dbReference>
<evidence type="ECO:0000256" key="7">
    <source>
        <dbReference type="ARBA" id="ARBA00023180"/>
    </source>
</evidence>
<accession>A0A8K0TMM9</accession>
<feature type="domain" description="Major facilitator superfamily (MFS) profile" evidence="10">
    <location>
        <begin position="40"/>
        <end position="505"/>
    </location>
</feature>
<evidence type="ECO:0000313" key="12">
    <source>
        <dbReference type="Proteomes" id="UP000813385"/>
    </source>
</evidence>
<reference evidence="11" key="1">
    <citation type="journal article" date="2021" name="Nat. Commun.">
        <title>Genetic determinants of endophytism in the Arabidopsis root mycobiome.</title>
        <authorList>
            <person name="Mesny F."/>
            <person name="Miyauchi S."/>
            <person name="Thiergart T."/>
            <person name="Pickel B."/>
            <person name="Atanasova L."/>
            <person name="Karlsson M."/>
            <person name="Huettel B."/>
            <person name="Barry K.W."/>
            <person name="Haridas S."/>
            <person name="Chen C."/>
            <person name="Bauer D."/>
            <person name="Andreopoulos W."/>
            <person name="Pangilinan J."/>
            <person name="LaButti K."/>
            <person name="Riley R."/>
            <person name="Lipzen A."/>
            <person name="Clum A."/>
            <person name="Drula E."/>
            <person name="Henrissat B."/>
            <person name="Kohler A."/>
            <person name="Grigoriev I.V."/>
            <person name="Martin F.M."/>
            <person name="Hacquard S."/>
        </authorList>
    </citation>
    <scope>NUCLEOTIDE SEQUENCE</scope>
    <source>
        <strain evidence="11">MPI-CAGE-AT-0016</strain>
    </source>
</reference>
<dbReference type="PROSITE" id="PS00216">
    <property type="entry name" value="SUGAR_TRANSPORT_1"/>
    <property type="match status" value="1"/>
</dbReference>
<dbReference type="InterPro" id="IPR050360">
    <property type="entry name" value="MFS_Sugar_Transporters"/>
</dbReference>
<dbReference type="InterPro" id="IPR003663">
    <property type="entry name" value="Sugar/inositol_transpt"/>
</dbReference>
<dbReference type="InterPro" id="IPR036259">
    <property type="entry name" value="MFS_trans_sf"/>
</dbReference>
<dbReference type="EMBL" id="JAGPXD010000003">
    <property type="protein sequence ID" value="KAH7363173.1"/>
    <property type="molecule type" value="Genomic_DNA"/>
</dbReference>
<feature type="transmembrane region" description="Helical" evidence="9">
    <location>
        <begin position="37"/>
        <end position="63"/>
    </location>
</feature>
<comment type="subcellular location">
    <subcellularLocation>
        <location evidence="1">Membrane</location>
        <topology evidence="1">Multi-pass membrane protein</topology>
    </subcellularLocation>
</comment>
<evidence type="ECO:0000256" key="8">
    <source>
        <dbReference type="RuleBase" id="RU003346"/>
    </source>
</evidence>
<feature type="transmembrane region" description="Helical" evidence="9">
    <location>
        <begin position="314"/>
        <end position="340"/>
    </location>
</feature>
<evidence type="ECO:0000256" key="3">
    <source>
        <dbReference type="ARBA" id="ARBA00022448"/>
    </source>
</evidence>
<sequence>MTGPGPEAAIIGAATLARANAGNYVGGLRGLWKDPRILYIALFASLGGLIFGYQQAVLGQAFVMHSFGRRFPEIANDAGAQGWLTAILQLSGWAGALVSGVTCEVLSRKRTIFGCCLWVILGTYLTAGASTGAYLYAGRFFTGIGVGALSAAGPLYNAELAPPEIRGLLIAMQQLAITIGIMIAYWITYGTNYIGGTGEGQSDWAWRLPLVIQGIPAIILAIGIWFLPYSPRWLVKQGRIDDAVKSLARLRGADPTDQLIQIELLEIQAECIFEKRVFRKNFPGLADKWESNRWLQELGQYAQIFRTKDAFKRVAIASLVMFFQQFSGIDGVIYYTPIIFRSLGLTNSTTSLLATGITGVLNVLTTIPAVLVIDRVGRKPLLYCGSIGMMTTMIILAILVSQFQHDWVTHAAAGWGCVVMIWLYIINFAYSWGPVSWTLIAEVFSLSIRAKGTSIGASTQWMLSFVIALVTPRMLESISWGMYVFFAGWLAAGMVFVYFFVPETKGKTLEEMDQVFGSKSSTEDLAELAAVQEEVGLLRAMSGMNVSVDVSEKTSVREQD</sequence>
<evidence type="ECO:0000313" key="11">
    <source>
        <dbReference type="EMBL" id="KAH7363173.1"/>
    </source>
</evidence>
<keyword evidence="4 9" id="KW-0812">Transmembrane</keyword>
<feature type="transmembrane region" description="Helical" evidence="9">
    <location>
        <begin position="352"/>
        <end position="373"/>
    </location>
</feature>
<dbReference type="PANTHER" id="PTHR48022">
    <property type="entry name" value="PLASTIDIC GLUCOSE TRANSPORTER 4"/>
    <property type="match status" value="1"/>
</dbReference>
<feature type="transmembrane region" description="Helical" evidence="9">
    <location>
        <begin position="208"/>
        <end position="229"/>
    </location>
</feature>
<dbReference type="InterPro" id="IPR005829">
    <property type="entry name" value="Sugar_transporter_CS"/>
</dbReference>
<keyword evidence="6 9" id="KW-0472">Membrane</keyword>
<protein>
    <submittedName>
        <fullName evidence="11">Quinate permease</fullName>
    </submittedName>
</protein>
<keyword evidence="7" id="KW-0325">Glycoprotein</keyword>
<dbReference type="Pfam" id="PF00083">
    <property type="entry name" value="Sugar_tr"/>
    <property type="match status" value="1"/>
</dbReference>
<dbReference type="AlphaFoldDB" id="A0A8K0TMM9"/>
<organism evidence="11 12">
    <name type="scientific">Plectosphaerella cucumerina</name>
    <dbReference type="NCBI Taxonomy" id="40658"/>
    <lineage>
        <taxon>Eukaryota</taxon>
        <taxon>Fungi</taxon>
        <taxon>Dikarya</taxon>
        <taxon>Ascomycota</taxon>
        <taxon>Pezizomycotina</taxon>
        <taxon>Sordariomycetes</taxon>
        <taxon>Hypocreomycetidae</taxon>
        <taxon>Glomerellales</taxon>
        <taxon>Plectosphaerellaceae</taxon>
        <taxon>Plectosphaerella</taxon>
    </lineage>
</organism>
<keyword evidence="3 8" id="KW-0813">Transport</keyword>
<dbReference type="Proteomes" id="UP000813385">
    <property type="component" value="Unassembled WGS sequence"/>
</dbReference>
<evidence type="ECO:0000256" key="1">
    <source>
        <dbReference type="ARBA" id="ARBA00004141"/>
    </source>
</evidence>
<gene>
    <name evidence="11" type="ORF">B0T11DRAFT_306247</name>
</gene>
<dbReference type="Gene3D" id="1.20.1250.20">
    <property type="entry name" value="MFS general substrate transporter like domains"/>
    <property type="match status" value="1"/>
</dbReference>
<evidence type="ECO:0000256" key="9">
    <source>
        <dbReference type="SAM" id="Phobius"/>
    </source>
</evidence>
<dbReference type="SUPFAM" id="SSF103473">
    <property type="entry name" value="MFS general substrate transporter"/>
    <property type="match status" value="1"/>
</dbReference>
<name>A0A8K0TMM9_9PEZI</name>
<dbReference type="InterPro" id="IPR005828">
    <property type="entry name" value="MFS_sugar_transport-like"/>
</dbReference>
<feature type="transmembrane region" description="Helical" evidence="9">
    <location>
        <begin position="110"/>
        <end position="127"/>
    </location>
</feature>
<evidence type="ECO:0000259" key="10">
    <source>
        <dbReference type="PROSITE" id="PS50850"/>
    </source>
</evidence>